<evidence type="ECO:0000256" key="3">
    <source>
        <dbReference type="SAM" id="MobiDB-lite"/>
    </source>
</evidence>
<dbReference type="GO" id="GO:0005634">
    <property type="term" value="C:nucleus"/>
    <property type="evidence" value="ECO:0007669"/>
    <property type="project" value="UniProtKB-SubCell"/>
</dbReference>
<dbReference type="GO" id="GO:0043248">
    <property type="term" value="P:proteasome assembly"/>
    <property type="evidence" value="ECO:0007669"/>
    <property type="project" value="UniProtKB-UniRule"/>
</dbReference>
<organism evidence="4">
    <name type="scientific">Halichondria panicea</name>
    <name type="common">Breadcrumb sponge</name>
    <dbReference type="NCBI Taxonomy" id="6063"/>
    <lineage>
        <taxon>Eukaryota</taxon>
        <taxon>Metazoa</taxon>
        <taxon>Porifera</taxon>
        <taxon>Demospongiae</taxon>
        <taxon>Heteroscleromorpha</taxon>
        <taxon>Suberitida</taxon>
        <taxon>Halichondriidae</taxon>
        <taxon>Halichondria</taxon>
        <taxon>Halichondria (Halichondria)</taxon>
    </lineage>
</organism>
<dbReference type="CDD" id="cd13768">
    <property type="entry name" value="DSS1_Sem1"/>
    <property type="match status" value="1"/>
</dbReference>
<dbReference type="GO" id="GO:0000724">
    <property type="term" value="P:double-strand break repair via homologous recombination"/>
    <property type="evidence" value="ECO:0007669"/>
    <property type="project" value="TreeGrafter"/>
</dbReference>
<keyword evidence="2" id="KW-0539">Nucleus</keyword>
<feature type="region of interest" description="Disordered" evidence="3">
    <location>
        <begin position="1"/>
        <end position="58"/>
    </location>
</feature>
<comment type="function">
    <text evidence="2">Component of the 26S proteasome, a multiprotein complex involved in the ATP-dependent degradation of ubiquitinated proteins.</text>
</comment>
<dbReference type="PANTHER" id="PTHR16771">
    <property type="entry name" value="26 PROTEASOME COMPLEX SUBUNIT DSS1"/>
    <property type="match status" value="1"/>
</dbReference>
<protein>
    <recommendedName>
        <fullName evidence="2">26S proteasome complex subunit SEM1</fullName>
    </recommendedName>
</protein>
<dbReference type="AlphaFoldDB" id="A0A6B9CYK6"/>
<dbReference type="PANTHER" id="PTHR16771:SF0">
    <property type="entry name" value="26S PROTEASOME COMPLEX SUBUNIT SEM1"/>
    <property type="match status" value="1"/>
</dbReference>
<dbReference type="EMBL" id="MK942065">
    <property type="protein sequence ID" value="QGW56754.1"/>
    <property type="molecule type" value="mRNA"/>
</dbReference>
<dbReference type="InterPro" id="IPR007834">
    <property type="entry name" value="DSS1_SEM1"/>
</dbReference>
<accession>A0A6B9CYK6</accession>
<comment type="subcellular location">
    <subcellularLocation>
        <location evidence="2">Nucleus</location>
    </subcellularLocation>
</comment>
<feature type="compositionally biased region" description="Acidic residues" evidence="3">
    <location>
        <begin position="22"/>
        <end position="44"/>
    </location>
</feature>
<dbReference type="Pfam" id="PF05160">
    <property type="entry name" value="DSS1_SEM1"/>
    <property type="match status" value="1"/>
</dbReference>
<reference evidence="4" key="1">
    <citation type="submission" date="2019-05" db="EMBL/GenBank/DDBJ databases">
        <authorList>
            <person name="Mikhailov K."/>
            <person name="Finoshin A."/>
            <person name="Adameyko K."/>
            <person name="Georgiev A."/>
            <person name="Kravchuk O."/>
            <person name="Mikhailov V."/>
            <person name="Gusev O."/>
            <person name="Lyupina Y."/>
            <person name="Shagimardanova E."/>
        </authorList>
    </citation>
    <scope>NUCLEOTIDE SEQUENCE</scope>
</reference>
<evidence type="ECO:0000256" key="1">
    <source>
        <dbReference type="ARBA" id="ARBA00034491"/>
    </source>
</evidence>
<dbReference type="GO" id="GO:0006406">
    <property type="term" value="P:mRNA export from nucleus"/>
    <property type="evidence" value="ECO:0007669"/>
    <property type="project" value="UniProtKB-UniRule"/>
</dbReference>
<sequence>MSKSKVKDSVSLSKPTKTEQSLFEEDDDFEEFPAEDWDEREEDGTDKQLWEDNWDDDNVEDDFSCQLRAELERLGQKVSQPEPMKT</sequence>
<evidence type="ECO:0000313" key="4">
    <source>
        <dbReference type="EMBL" id="QGW56754.1"/>
    </source>
</evidence>
<dbReference type="SMART" id="SM01385">
    <property type="entry name" value="DSS1_SEM1"/>
    <property type="match status" value="1"/>
</dbReference>
<dbReference type="GO" id="GO:0008541">
    <property type="term" value="C:proteasome regulatory particle, lid subcomplex"/>
    <property type="evidence" value="ECO:0007669"/>
    <property type="project" value="UniProtKB-UniRule"/>
</dbReference>
<name>A0A6B9CYK6_HALPA</name>
<comment type="similarity">
    <text evidence="1 2">Belongs to the DSS1/SEM1 family.</text>
</comment>
<evidence type="ECO:0000256" key="2">
    <source>
        <dbReference type="RuleBase" id="RU369057"/>
    </source>
</evidence>
<proteinExistence type="evidence at transcript level"/>
<keyword evidence="2 4" id="KW-0647">Proteasome</keyword>